<reference evidence="2 3" key="1">
    <citation type="submission" date="2024-11" db="EMBL/GenBank/DDBJ databases">
        <title>Chromosome-level genome assembly of the freshwater bivalve Anodonta woodiana.</title>
        <authorList>
            <person name="Chen X."/>
        </authorList>
    </citation>
    <scope>NUCLEOTIDE SEQUENCE [LARGE SCALE GENOMIC DNA]</scope>
    <source>
        <strain evidence="2">MN2024</strain>
        <tissue evidence="2">Gills</tissue>
    </source>
</reference>
<feature type="transmembrane region" description="Helical" evidence="1">
    <location>
        <begin position="12"/>
        <end position="39"/>
    </location>
</feature>
<gene>
    <name evidence="2" type="ORF">ACJMK2_008678</name>
</gene>
<organism evidence="2 3">
    <name type="scientific">Sinanodonta woodiana</name>
    <name type="common">Chinese pond mussel</name>
    <name type="synonym">Anodonta woodiana</name>
    <dbReference type="NCBI Taxonomy" id="1069815"/>
    <lineage>
        <taxon>Eukaryota</taxon>
        <taxon>Metazoa</taxon>
        <taxon>Spiralia</taxon>
        <taxon>Lophotrochozoa</taxon>
        <taxon>Mollusca</taxon>
        <taxon>Bivalvia</taxon>
        <taxon>Autobranchia</taxon>
        <taxon>Heteroconchia</taxon>
        <taxon>Palaeoheterodonta</taxon>
        <taxon>Unionida</taxon>
        <taxon>Unionoidea</taxon>
        <taxon>Unionidae</taxon>
        <taxon>Unioninae</taxon>
        <taxon>Sinanodonta</taxon>
    </lineage>
</organism>
<sequence length="222" mass="25293">MFRAILQGVPVYLAIGHIQAVKVMIGFLIFSLMLLVVTFTTPGWRVQKNETSGIVEYMALMYDVRCDQEGCGTHIVSEDKAKKDFLIHFIKWIFEGMFPILCSSVSLILLILAILKPRWQDSFFLISTFSLEISMVLQWDLIATFAEFNRMANADKLKLKGYSFPVPWNFVLHSFSAFLTTMVMLASFLILMKRLVVNAKANDETEEEVVTVIDESEAESLI</sequence>
<evidence type="ECO:0000313" key="3">
    <source>
        <dbReference type="Proteomes" id="UP001634394"/>
    </source>
</evidence>
<proteinExistence type="predicted"/>
<feature type="transmembrane region" description="Helical" evidence="1">
    <location>
        <begin position="92"/>
        <end position="115"/>
    </location>
</feature>
<evidence type="ECO:0000313" key="2">
    <source>
        <dbReference type="EMBL" id="KAL3862725.1"/>
    </source>
</evidence>
<comment type="caution">
    <text evidence="2">The sequence shown here is derived from an EMBL/GenBank/DDBJ whole genome shotgun (WGS) entry which is preliminary data.</text>
</comment>
<evidence type="ECO:0000256" key="1">
    <source>
        <dbReference type="SAM" id="Phobius"/>
    </source>
</evidence>
<dbReference type="EMBL" id="JBJQND010000011">
    <property type="protein sequence ID" value="KAL3862725.1"/>
    <property type="molecule type" value="Genomic_DNA"/>
</dbReference>
<dbReference type="Proteomes" id="UP001634394">
    <property type="component" value="Unassembled WGS sequence"/>
</dbReference>
<name>A0ABD3VMW2_SINWO</name>
<feature type="transmembrane region" description="Helical" evidence="1">
    <location>
        <begin position="166"/>
        <end position="191"/>
    </location>
</feature>
<dbReference type="AlphaFoldDB" id="A0ABD3VMW2"/>
<protein>
    <submittedName>
        <fullName evidence="2">Uncharacterized protein</fullName>
    </submittedName>
</protein>
<keyword evidence="1" id="KW-0812">Transmembrane</keyword>
<keyword evidence="3" id="KW-1185">Reference proteome</keyword>
<accession>A0ABD3VMW2</accession>
<keyword evidence="1" id="KW-0472">Membrane</keyword>
<keyword evidence="1" id="KW-1133">Transmembrane helix</keyword>